<accession>A0A951QAQ7</accession>
<evidence type="ECO:0000313" key="2">
    <source>
        <dbReference type="Proteomes" id="UP000757435"/>
    </source>
</evidence>
<protein>
    <submittedName>
        <fullName evidence="1">Uncharacterized protein</fullName>
    </submittedName>
</protein>
<reference evidence="1" key="1">
    <citation type="submission" date="2021-05" db="EMBL/GenBank/DDBJ databases">
        <authorList>
            <person name="Pietrasiak N."/>
            <person name="Ward R."/>
            <person name="Stajich J.E."/>
            <person name="Kurbessoian T."/>
        </authorList>
    </citation>
    <scope>NUCLEOTIDE SEQUENCE</scope>
    <source>
        <strain evidence="1">UHER 2000/2452</strain>
    </source>
</reference>
<evidence type="ECO:0000313" key="1">
    <source>
        <dbReference type="EMBL" id="MBW4658374.1"/>
    </source>
</evidence>
<sequence length="79" mass="8609">MLTSAPVMPTNLATAARLAKAKGCVLRVMQTDEDLLYWIENSCFIGRPYECLNELVQFIQILPSCLSSASDCSVSIVAP</sequence>
<dbReference type="Proteomes" id="UP000757435">
    <property type="component" value="Unassembled WGS sequence"/>
</dbReference>
<reference evidence="1" key="2">
    <citation type="journal article" date="2022" name="Microbiol. Resour. Announc.">
        <title>Metagenome Sequencing to Explore Phylogenomics of Terrestrial Cyanobacteria.</title>
        <authorList>
            <person name="Ward R.D."/>
            <person name="Stajich J.E."/>
            <person name="Johansen J.R."/>
            <person name="Huntemann M."/>
            <person name="Clum A."/>
            <person name="Foster B."/>
            <person name="Foster B."/>
            <person name="Roux S."/>
            <person name="Palaniappan K."/>
            <person name="Varghese N."/>
            <person name="Mukherjee S."/>
            <person name="Reddy T.B.K."/>
            <person name="Daum C."/>
            <person name="Copeland A."/>
            <person name="Chen I.A."/>
            <person name="Ivanova N.N."/>
            <person name="Kyrpides N.C."/>
            <person name="Shapiro N."/>
            <person name="Eloe-Fadrosh E.A."/>
            <person name="Pietrasiak N."/>
        </authorList>
    </citation>
    <scope>NUCLEOTIDE SEQUENCE</scope>
    <source>
        <strain evidence="1">UHER 2000/2452</strain>
    </source>
</reference>
<dbReference type="AlphaFoldDB" id="A0A951QAQ7"/>
<name>A0A951QAQ7_9CYAN</name>
<proteinExistence type="predicted"/>
<gene>
    <name evidence="1" type="ORF">KME15_06850</name>
</gene>
<organism evidence="1 2">
    <name type="scientific">Drouetiella hepatica Uher 2000/2452</name>
    <dbReference type="NCBI Taxonomy" id="904376"/>
    <lineage>
        <taxon>Bacteria</taxon>
        <taxon>Bacillati</taxon>
        <taxon>Cyanobacteriota</taxon>
        <taxon>Cyanophyceae</taxon>
        <taxon>Oculatellales</taxon>
        <taxon>Oculatellaceae</taxon>
        <taxon>Drouetiella</taxon>
    </lineage>
</organism>
<comment type="caution">
    <text evidence="1">The sequence shown here is derived from an EMBL/GenBank/DDBJ whole genome shotgun (WGS) entry which is preliminary data.</text>
</comment>
<dbReference type="EMBL" id="JAHHHD010000005">
    <property type="protein sequence ID" value="MBW4658374.1"/>
    <property type="molecule type" value="Genomic_DNA"/>
</dbReference>